<accession>A0A9P7J9Z7</accession>
<feature type="region of interest" description="Disordered" evidence="1">
    <location>
        <begin position="129"/>
        <end position="171"/>
    </location>
</feature>
<comment type="caution">
    <text evidence="2">The sequence shown here is derived from an EMBL/GenBank/DDBJ whole genome shotgun (WGS) entry which is preliminary data.</text>
</comment>
<keyword evidence="3" id="KW-1185">Reference proteome</keyword>
<proteinExistence type="predicted"/>
<dbReference type="RefSeq" id="XP_041168073.1">
    <property type="nucleotide sequence ID" value="XM_041299528.1"/>
</dbReference>
<feature type="region of interest" description="Disordered" evidence="1">
    <location>
        <begin position="279"/>
        <end position="303"/>
    </location>
</feature>
<dbReference type="AlphaFoldDB" id="A0A9P7J9Z7"/>
<evidence type="ECO:0000313" key="2">
    <source>
        <dbReference type="EMBL" id="KAG1810408.1"/>
    </source>
</evidence>
<protein>
    <submittedName>
        <fullName evidence="2">Uncharacterized protein</fullName>
    </submittedName>
</protein>
<evidence type="ECO:0000256" key="1">
    <source>
        <dbReference type="SAM" id="MobiDB-lite"/>
    </source>
</evidence>
<reference evidence="2" key="1">
    <citation type="journal article" date="2020" name="New Phytol.">
        <title>Comparative genomics reveals dynamic genome evolution in host specialist ectomycorrhizal fungi.</title>
        <authorList>
            <person name="Lofgren L.A."/>
            <person name="Nguyen N.H."/>
            <person name="Vilgalys R."/>
            <person name="Ruytinx J."/>
            <person name="Liao H.L."/>
            <person name="Branco S."/>
            <person name="Kuo A."/>
            <person name="LaButti K."/>
            <person name="Lipzen A."/>
            <person name="Andreopoulos W."/>
            <person name="Pangilinan J."/>
            <person name="Riley R."/>
            <person name="Hundley H."/>
            <person name="Na H."/>
            <person name="Barry K."/>
            <person name="Grigoriev I.V."/>
            <person name="Stajich J.E."/>
            <person name="Kennedy P.G."/>
        </authorList>
    </citation>
    <scope>NUCLEOTIDE SEQUENCE</scope>
    <source>
        <strain evidence="2">S12</strain>
    </source>
</reference>
<feature type="compositionally biased region" description="Basic residues" evidence="1">
    <location>
        <begin position="219"/>
        <end position="231"/>
    </location>
</feature>
<organism evidence="2 3">
    <name type="scientific">Suillus plorans</name>
    <dbReference type="NCBI Taxonomy" id="116603"/>
    <lineage>
        <taxon>Eukaryota</taxon>
        <taxon>Fungi</taxon>
        <taxon>Dikarya</taxon>
        <taxon>Basidiomycota</taxon>
        <taxon>Agaricomycotina</taxon>
        <taxon>Agaricomycetes</taxon>
        <taxon>Agaricomycetidae</taxon>
        <taxon>Boletales</taxon>
        <taxon>Suillineae</taxon>
        <taxon>Suillaceae</taxon>
        <taxon>Suillus</taxon>
    </lineage>
</organism>
<dbReference type="OrthoDB" id="10477589at2759"/>
<sequence length="418" mass="47439">MSIQDVSNLLQDTNILAHLSKQPQAQLSLQVGLGFGSLLRLAVRTSRRHHGPMSIPMRRRLEIKIQSMISVTTTRQDQTDGENEERDGVQDQEQTLETGDTMDFRQHKDDLDGEYEGEAQEDFNRCDFDHEPDTVDDFLNQGIDGDFDDELDTQRDKPDAQDNAIDDDFNNELDNAARDKTEESEAFDVLERHQMKNGRRKAPSLTYLSKAKHTECRHASSHSKSPRRPSPRHVVSTGSSALARPPKSCPVYAPYFLLHALSPFYTLKVSISAFGIASRSTSPSHATCDEPDSRRNKRKAKTAQEDPVKLSFYPPAWQAFLQYVTQMSRLLCDDLFAFRTELKKVVISVTKASYDIFLKGTIARKDEYYSDLRAPLCHILWTEDGVFDPVEPIHVVIINSDVWMETLIVLNSTVFPST</sequence>
<dbReference type="Proteomes" id="UP000719766">
    <property type="component" value="Unassembled WGS sequence"/>
</dbReference>
<gene>
    <name evidence="2" type="ORF">HD556DRAFT_1302714</name>
</gene>
<evidence type="ECO:0000313" key="3">
    <source>
        <dbReference type="Proteomes" id="UP000719766"/>
    </source>
</evidence>
<dbReference type="EMBL" id="JABBWE010000001">
    <property type="protein sequence ID" value="KAG1810408.1"/>
    <property type="molecule type" value="Genomic_DNA"/>
</dbReference>
<dbReference type="GeneID" id="64593292"/>
<feature type="region of interest" description="Disordered" evidence="1">
    <location>
        <begin position="193"/>
        <end position="243"/>
    </location>
</feature>
<name>A0A9P7J9Z7_9AGAM</name>
<feature type="region of interest" description="Disordered" evidence="1">
    <location>
        <begin position="71"/>
        <end position="107"/>
    </location>
</feature>